<gene>
    <name evidence="1" type="ORF">SAMN04244550_03603</name>
</gene>
<proteinExistence type="predicted"/>
<reference evidence="1 2" key="1">
    <citation type="submission" date="2016-10" db="EMBL/GenBank/DDBJ databases">
        <authorList>
            <person name="de Groot N.N."/>
        </authorList>
    </citation>
    <scope>NUCLEOTIDE SEQUENCE [LARGE SCALE GENOMIC DNA]</scope>
    <source>
        <strain evidence="2">DSM 938 / 37b4</strain>
    </source>
</reference>
<accession>A0A1G7SGQ9</accession>
<dbReference type="AlphaFoldDB" id="A0A1G7SGQ9"/>
<name>A0A1G7SGQ9_RHOCA</name>
<sequence>MSKKPSPTQSDTGRAKTQASVLAFQLPGSGAAEQAVPDWVQIFPAGPVVATNDGRAFRITDPVRLVAAINAGKMPVLVDYDHRSYFEPYDGGDTLAAGWCSAVEARADGIWARIDWTPLAAQRIRDREFRFISPEFSVDRGEGEVVALAAISLVNRPAFAMTALARSNPNQGDDDMRAIATALGLPEDADEAAILAAIGTRNTELAASRTPPADRFMPRADYDAVLARATSAETELASIRTAQRSVEVEAVIAAAVSAGKIAPASKPHYVALAATDAGFEQIKQLCASLPPVVGSVQVGGANPPGTTLSDVERHIAGSMGLTDDQYVTARASLRAADNS</sequence>
<evidence type="ECO:0000313" key="2">
    <source>
        <dbReference type="Proteomes" id="UP000183812"/>
    </source>
</evidence>
<dbReference type="Pfam" id="PF10123">
    <property type="entry name" value="Mu-like_Pro"/>
    <property type="match status" value="1"/>
</dbReference>
<dbReference type="PIRSF" id="PIRSF016624">
    <property type="entry name" value="Mu_prophg_I"/>
    <property type="match status" value="1"/>
</dbReference>
<evidence type="ECO:0000313" key="1">
    <source>
        <dbReference type="EMBL" id="SDG21609.1"/>
    </source>
</evidence>
<protein>
    <submittedName>
        <fullName evidence="1">Mu-like prophage I protein</fullName>
    </submittedName>
</protein>
<dbReference type="Proteomes" id="UP000183812">
    <property type="component" value="Unassembled WGS sequence"/>
</dbReference>
<dbReference type="EMBL" id="FNAY01000040">
    <property type="protein sequence ID" value="SDG21609.1"/>
    <property type="molecule type" value="Genomic_DNA"/>
</dbReference>
<dbReference type="OrthoDB" id="7306769at2"/>
<organism evidence="1 2">
    <name type="scientific">Rhodobacter capsulatus</name>
    <name type="common">Rhodopseudomonas capsulata</name>
    <dbReference type="NCBI Taxonomy" id="1061"/>
    <lineage>
        <taxon>Bacteria</taxon>
        <taxon>Pseudomonadati</taxon>
        <taxon>Pseudomonadota</taxon>
        <taxon>Alphaproteobacteria</taxon>
        <taxon>Rhodobacterales</taxon>
        <taxon>Rhodobacter group</taxon>
        <taxon>Rhodobacter</taxon>
    </lineage>
</organism>
<dbReference type="InterPro" id="IPR012106">
    <property type="entry name" value="Phage_Mu_Gp1"/>
</dbReference>
<dbReference type="RefSeq" id="WP_074556180.1">
    <property type="nucleotide sequence ID" value="NZ_CP119563.1"/>
</dbReference>